<dbReference type="EMBL" id="CP088147">
    <property type="protein sequence ID" value="UTU54712.1"/>
    <property type="molecule type" value="Genomic_DNA"/>
</dbReference>
<dbReference type="AlphaFoldDB" id="A0AB38TIW0"/>
<evidence type="ECO:0000313" key="2">
    <source>
        <dbReference type="Proteomes" id="UP001060070"/>
    </source>
</evidence>
<name>A0AB38TIW0_9HYPH</name>
<organism evidence="1 2">
    <name type="scientific">Mesorhizobium ciceri</name>
    <dbReference type="NCBI Taxonomy" id="39645"/>
    <lineage>
        <taxon>Bacteria</taxon>
        <taxon>Pseudomonadati</taxon>
        <taxon>Pseudomonadota</taxon>
        <taxon>Alphaproteobacteria</taxon>
        <taxon>Hyphomicrobiales</taxon>
        <taxon>Phyllobacteriaceae</taxon>
        <taxon>Mesorhizobium</taxon>
    </lineage>
</organism>
<dbReference type="RefSeq" id="WP_024501691.1">
    <property type="nucleotide sequence ID" value="NZ_CP088147.1"/>
</dbReference>
<reference evidence="1 2" key="1">
    <citation type="journal article" date="2022" name="Microbiol. Resour. Announc.">
        <title>Complete Genome Sequence of Mesorhizobium ciceri Strain R30, a Rhizobium Used as a Commercial Inoculant for Chickpea in Argentina.</title>
        <authorList>
            <person name="Foresto E."/>
            <person name="Revale S."/>
            <person name="Primo E."/>
            <person name="Nievas F."/>
            <person name="Carezzano E."/>
            <person name="Puente M."/>
            <person name="Alzari P."/>
            <person name="Mart M."/>
            <person name="Ben-Assaya M."/>
            <person name="Mornico D."/>
            <person name="Santoro M."/>
            <person name="Mart F."/>
            <person name="Giordano W."/>
            <person name="Bogino P."/>
        </authorList>
    </citation>
    <scope>NUCLEOTIDE SEQUENCE [LARGE SCALE GENOMIC DNA]</scope>
    <source>
        <strain evidence="1 2">R30</strain>
    </source>
</reference>
<sequence length="361" mass="39407">MVDLPILGGVSPEEIERIAQTVGTPTVAGASLTTRFFRRVSALVATRAGRGESGQFTVFLQSEALFEDAKCCSVAEAPLLANGADPVVDRIWLSTASLSTSFELLLRWSDAASLFQAVKKAGLGGIPAVVVDWRTGVPQGRLYRSGLSNHEDSETVFFEDVPITRMQMKEVLDTFYERSLRTPALVIEGHAKRVWKESANGIPEHRPEEVIQGRLLEALKAVFARHDLRAEPITDDGRADIVISMKTITSGGLPAVVNEWVLELKALADQTNTGNPVPPSVAVQAIQSGLEQAIGYKTRLNALQAALCCYDMRATDFGDDSAFAHIQDDAKHHDVPLWRWFLFRSTAASRTARGYLSSASR</sequence>
<evidence type="ECO:0000313" key="1">
    <source>
        <dbReference type="EMBL" id="UTU54712.1"/>
    </source>
</evidence>
<protein>
    <recommendedName>
        <fullName evidence="3">Restriction endonuclease</fullName>
    </recommendedName>
</protein>
<evidence type="ECO:0008006" key="3">
    <source>
        <dbReference type="Google" id="ProtNLM"/>
    </source>
</evidence>
<dbReference type="Proteomes" id="UP001060070">
    <property type="component" value="Chromosome"/>
</dbReference>
<gene>
    <name evidence="1" type="ORF">LRP29_15510</name>
</gene>
<proteinExistence type="predicted"/>
<keyword evidence="2" id="KW-1185">Reference proteome</keyword>
<accession>A0AB38TIW0</accession>